<evidence type="ECO:0000256" key="2">
    <source>
        <dbReference type="ARBA" id="ARBA00023125"/>
    </source>
</evidence>
<evidence type="ECO:0000259" key="5">
    <source>
        <dbReference type="PROSITE" id="PS50977"/>
    </source>
</evidence>
<evidence type="ECO:0000256" key="1">
    <source>
        <dbReference type="ARBA" id="ARBA00023015"/>
    </source>
</evidence>
<proteinExistence type="predicted"/>
<evidence type="ECO:0000313" key="7">
    <source>
        <dbReference type="Proteomes" id="UP000007058"/>
    </source>
</evidence>
<reference evidence="6 7" key="1">
    <citation type="journal article" date="2005" name="DNA Res.">
        <title>Complete genome sequence of the facultative anaerobic magnetotactic bacterium Magnetospirillum sp. strain AMB-1.</title>
        <authorList>
            <person name="Matsunaga T."/>
            <person name="Okamura Y."/>
            <person name="Fukuda Y."/>
            <person name="Wahyudi A.T."/>
            <person name="Murase Y."/>
            <person name="Takeyama H."/>
        </authorList>
    </citation>
    <scope>NUCLEOTIDE SEQUENCE [LARGE SCALE GENOMIC DNA]</scope>
    <source>
        <strain evidence="7">ATCC 700264 / AMB-1</strain>
    </source>
</reference>
<evidence type="ECO:0000313" key="6">
    <source>
        <dbReference type="EMBL" id="BAE50681.1"/>
    </source>
</evidence>
<dbReference type="Pfam" id="PF16925">
    <property type="entry name" value="TetR_C_13"/>
    <property type="match status" value="1"/>
</dbReference>
<dbReference type="Proteomes" id="UP000007058">
    <property type="component" value="Chromosome"/>
</dbReference>
<dbReference type="PRINTS" id="PR00455">
    <property type="entry name" value="HTHTETR"/>
</dbReference>
<evidence type="ECO:0000256" key="4">
    <source>
        <dbReference type="PROSITE-ProRule" id="PRU00335"/>
    </source>
</evidence>
<dbReference type="EMBL" id="AP007255">
    <property type="protein sequence ID" value="BAE50681.1"/>
    <property type="molecule type" value="Genomic_DNA"/>
</dbReference>
<evidence type="ECO:0000256" key="3">
    <source>
        <dbReference type="ARBA" id="ARBA00023163"/>
    </source>
</evidence>
<dbReference type="SUPFAM" id="SSF46689">
    <property type="entry name" value="Homeodomain-like"/>
    <property type="match status" value="1"/>
</dbReference>
<dbReference type="InterPro" id="IPR011075">
    <property type="entry name" value="TetR_C"/>
</dbReference>
<dbReference type="AlphaFoldDB" id="Q2W644"/>
<name>Q2W644_PARM1</name>
<dbReference type="Gene3D" id="1.10.357.10">
    <property type="entry name" value="Tetracycline Repressor, domain 2"/>
    <property type="match status" value="1"/>
</dbReference>
<dbReference type="InterPro" id="IPR036271">
    <property type="entry name" value="Tet_transcr_reg_TetR-rel_C_sf"/>
</dbReference>
<dbReference type="GO" id="GO:0003677">
    <property type="term" value="F:DNA binding"/>
    <property type="evidence" value="ECO:0007669"/>
    <property type="project" value="UniProtKB-UniRule"/>
</dbReference>
<protein>
    <submittedName>
        <fullName evidence="6">Transcriptional regulator</fullName>
    </submittedName>
</protein>
<keyword evidence="1" id="KW-0805">Transcription regulation</keyword>
<dbReference type="PROSITE" id="PS50977">
    <property type="entry name" value="HTH_TETR_2"/>
    <property type="match status" value="1"/>
</dbReference>
<dbReference type="PANTHER" id="PTHR47506">
    <property type="entry name" value="TRANSCRIPTIONAL REGULATORY PROTEIN"/>
    <property type="match status" value="1"/>
</dbReference>
<sequence length="244" mass="27323">MKPSRARAPHPGQRKALDRSVKSTLFCPRCDFLGRFSMGRPSPDTKQILIDTALALIWMSSYGSVSVDDICKAAGVKKGSFYHFFPSKVDLAVAAMEHSYHEVKPLYDTIFSPDTPPLKRFERMMEVVIEKQTETLEKYGRVCGCSDTSLGCEMAGLEERIRVKFEELASRKKRYYENALRDMVAEGTLPPDTDVKAKAHEIFAYLLGQMTLARIQNDLNLLKRDLRPGLLGLLGLQDKAGSAA</sequence>
<dbReference type="SUPFAM" id="SSF48498">
    <property type="entry name" value="Tetracyclin repressor-like, C-terminal domain"/>
    <property type="match status" value="1"/>
</dbReference>
<keyword evidence="2 4" id="KW-0238">DNA-binding</keyword>
<feature type="domain" description="HTH tetR-type" evidence="5">
    <location>
        <begin position="43"/>
        <end position="103"/>
    </location>
</feature>
<accession>Q2W644</accession>
<organism evidence="6 7">
    <name type="scientific">Paramagnetospirillum magneticum (strain ATCC 700264 / AMB-1)</name>
    <name type="common">Magnetospirillum magneticum</name>
    <dbReference type="NCBI Taxonomy" id="342108"/>
    <lineage>
        <taxon>Bacteria</taxon>
        <taxon>Pseudomonadati</taxon>
        <taxon>Pseudomonadota</taxon>
        <taxon>Alphaproteobacteria</taxon>
        <taxon>Rhodospirillales</taxon>
        <taxon>Magnetospirillaceae</taxon>
        <taxon>Paramagnetospirillum</taxon>
    </lineage>
</organism>
<keyword evidence="7" id="KW-1185">Reference proteome</keyword>
<keyword evidence="3" id="KW-0804">Transcription</keyword>
<dbReference type="Pfam" id="PF00440">
    <property type="entry name" value="TetR_N"/>
    <property type="match status" value="1"/>
</dbReference>
<feature type="DNA-binding region" description="H-T-H motif" evidence="4">
    <location>
        <begin position="66"/>
        <end position="85"/>
    </location>
</feature>
<gene>
    <name evidence="6" type="ordered locus">amb1877</name>
</gene>
<dbReference type="InterPro" id="IPR009057">
    <property type="entry name" value="Homeodomain-like_sf"/>
</dbReference>
<dbReference type="HOGENOM" id="CLU_069356_28_1_5"/>
<dbReference type="PANTHER" id="PTHR47506:SF1">
    <property type="entry name" value="HTH-TYPE TRANSCRIPTIONAL REGULATOR YJDC"/>
    <property type="match status" value="1"/>
</dbReference>
<dbReference type="KEGG" id="mag:amb1877"/>
<dbReference type="InterPro" id="IPR001647">
    <property type="entry name" value="HTH_TetR"/>
</dbReference>
<dbReference type="STRING" id="342108.amb1877"/>